<feature type="domain" description="Nal1 N-terminal" evidence="6">
    <location>
        <begin position="40"/>
        <end position="84"/>
    </location>
</feature>
<dbReference type="Proteomes" id="UP000028839">
    <property type="component" value="Unassembled WGS sequence"/>
</dbReference>
<dbReference type="Gene3D" id="2.40.10.10">
    <property type="entry name" value="Trypsin-like serine proteases"/>
    <property type="match status" value="1"/>
</dbReference>
<evidence type="ECO:0000259" key="6">
    <source>
        <dbReference type="Pfam" id="PF25608"/>
    </source>
</evidence>
<dbReference type="Pfam" id="PF25608">
    <property type="entry name" value="NAL1_N"/>
    <property type="match status" value="1"/>
</dbReference>
<dbReference type="GO" id="GO:0004252">
    <property type="term" value="F:serine-type endopeptidase activity"/>
    <property type="evidence" value="ECO:0007669"/>
    <property type="project" value="InterPro"/>
</dbReference>
<organism evidence="7 8">
    <name type="scientific">Nitrosococcus oceani C-27</name>
    <dbReference type="NCBI Taxonomy" id="314279"/>
    <lineage>
        <taxon>Bacteria</taxon>
        <taxon>Pseudomonadati</taxon>
        <taxon>Pseudomonadota</taxon>
        <taxon>Gammaproteobacteria</taxon>
        <taxon>Chromatiales</taxon>
        <taxon>Chromatiaceae</taxon>
        <taxon>Nitrosococcus</taxon>
    </lineage>
</organism>
<dbReference type="EMBL" id="JPGN01000060">
    <property type="protein sequence ID" value="KFI19241.1"/>
    <property type="molecule type" value="Genomic_DNA"/>
</dbReference>
<keyword evidence="2" id="KW-0645">Protease</keyword>
<gene>
    <name evidence="7" type="ORF">IB75_09800</name>
</gene>
<evidence type="ECO:0000256" key="4">
    <source>
        <dbReference type="ARBA" id="ARBA00022825"/>
    </source>
</evidence>
<keyword evidence="3" id="KW-0378">Hydrolase</keyword>
<dbReference type="HOGENOM" id="CLU_061991_0_0_6"/>
<name>A0A0E2Z240_9GAMM</name>
<dbReference type="InterPro" id="IPR009003">
    <property type="entry name" value="Peptidase_S1_PA"/>
</dbReference>
<accession>A0A0E2Z240</accession>
<dbReference type="InterPro" id="IPR043504">
    <property type="entry name" value="Peptidase_S1_PA_chymotrypsin"/>
</dbReference>
<proteinExistence type="inferred from homology"/>
<dbReference type="OrthoDB" id="104542at2"/>
<evidence type="ECO:0000313" key="8">
    <source>
        <dbReference type="Proteomes" id="UP000028839"/>
    </source>
</evidence>
<evidence type="ECO:0000256" key="2">
    <source>
        <dbReference type="ARBA" id="ARBA00022670"/>
    </source>
</evidence>
<evidence type="ECO:0000256" key="1">
    <source>
        <dbReference type="ARBA" id="ARBA00007664"/>
    </source>
</evidence>
<dbReference type="AlphaFoldDB" id="A0A0E2Z240"/>
<protein>
    <recommendedName>
        <fullName evidence="6">Nal1 N-terminal domain-containing protein</fullName>
    </recommendedName>
</protein>
<reference evidence="7 8" key="1">
    <citation type="submission" date="2014-07" db="EMBL/GenBank/DDBJ databases">
        <title>Comparative analysis of Nitrosococcus oceani genome inventories of strains from Pacific and Atlantic gyres.</title>
        <authorList>
            <person name="Lim C.K."/>
            <person name="Wang L."/>
            <person name="Sayavedra-Soto L.A."/>
            <person name="Klotz M.G."/>
        </authorList>
    </citation>
    <scope>NUCLEOTIDE SEQUENCE [LARGE SCALE GENOMIC DNA]</scope>
    <source>
        <strain evidence="7 8">C-27</strain>
    </source>
</reference>
<dbReference type="InterPro" id="IPR001316">
    <property type="entry name" value="Pept_S1A_streptogrisin"/>
</dbReference>
<keyword evidence="4" id="KW-0720">Serine protease</keyword>
<evidence type="ECO:0000256" key="3">
    <source>
        <dbReference type="ARBA" id="ARBA00022801"/>
    </source>
</evidence>
<comment type="caution">
    <text evidence="7">The sequence shown here is derived from an EMBL/GenBank/DDBJ whole genome shotgun (WGS) entry which is preliminary data.</text>
</comment>
<keyword evidence="5" id="KW-1015">Disulfide bond</keyword>
<sequence length="346" mass="36736">MKKDEKKMVLSPTDIASAQKAYSAVVGSFLDPRKQLANVIGMGIGVKWTKGEPTGKPALVVLVTQKLAKNELSPSNMVPNKLQEMQTDVLAIGYPLAGQAKTSIQTLGNRVRPAEGGYSVGHKDITAGTIATCVYDILPEGSVSPPSQGIGIPSNYYLLSNNHVLANSNAASLGDSILQPGPYDGGTDPADRIASLSRFIPITFDPPVPQGDHNNLVDAAIAQVEFQDADRKIYWIGDVRGWRQKRDVAVGMPVKKTGRTTHFTMGRITAINATVNVGYGGGKVARFRDQIITTPMSAGGDSGSLVTTLDNIAVGLLFAGSSVATIVNQIENVRSLLRVEVAEQIL</sequence>
<evidence type="ECO:0000313" key="7">
    <source>
        <dbReference type="EMBL" id="KFI19241.1"/>
    </source>
</evidence>
<dbReference type="PRINTS" id="PR00861">
    <property type="entry name" value="ALYTICPTASE"/>
</dbReference>
<dbReference type="GO" id="GO:0006508">
    <property type="term" value="P:proteolysis"/>
    <property type="evidence" value="ECO:0007669"/>
    <property type="project" value="UniProtKB-KW"/>
</dbReference>
<dbReference type="InterPro" id="IPR057905">
    <property type="entry name" value="Nal1_N"/>
</dbReference>
<comment type="similarity">
    <text evidence="1">Belongs to the peptidase S1 family.</text>
</comment>
<evidence type="ECO:0000256" key="5">
    <source>
        <dbReference type="ARBA" id="ARBA00023157"/>
    </source>
</evidence>
<dbReference type="SUPFAM" id="SSF50494">
    <property type="entry name" value="Trypsin-like serine proteases"/>
    <property type="match status" value="1"/>
</dbReference>